<dbReference type="KEGG" id="dli:dnl_41520"/>
<evidence type="ECO:0000313" key="1">
    <source>
        <dbReference type="EMBL" id="QTA81802.1"/>
    </source>
</evidence>
<proteinExistence type="predicted"/>
<dbReference type="EMBL" id="CP061799">
    <property type="protein sequence ID" value="QTA81802.1"/>
    <property type="molecule type" value="Genomic_DNA"/>
</dbReference>
<dbReference type="Proteomes" id="UP000663720">
    <property type="component" value="Chromosome"/>
</dbReference>
<protein>
    <submittedName>
        <fullName evidence="1">Uncharacterized protein</fullName>
    </submittedName>
</protein>
<accession>A0A975BAL6</accession>
<sequence length="41" mass="4886">MIDVKRLLNHVQNYKGDLINSKERFLKSKSIMFFCITGFYS</sequence>
<name>A0A975BAL6_9BACT</name>
<evidence type="ECO:0000313" key="2">
    <source>
        <dbReference type="Proteomes" id="UP000663720"/>
    </source>
</evidence>
<dbReference type="AlphaFoldDB" id="A0A975BAL6"/>
<keyword evidence="2" id="KW-1185">Reference proteome</keyword>
<gene>
    <name evidence="1" type="ORF">dnl_41520</name>
</gene>
<reference evidence="1" key="1">
    <citation type="journal article" date="2021" name="Microb. Physiol.">
        <title>Proteogenomic Insights into the Physiology of Marine, Sulfate-Reducing, Filamentous Desulfonema limicola and Desulfonema magnum.</title>
        <authorList>
            <person name="Schnaars V."/>
            <person name="Wohlbrand L."/>
            <person name="Scheve S."/>
            <person name="Hinrichs C."/>
            <person name="Reinhardt R."/>
            <person name="Rabus R."/>
        </authorList>
    </citation>
    <scope>NUCLEOTIDE SEQUENCE</scope>
    <source>
        <strain evidence="1">5ac10</strain>
    </source>
</reference>
<organism evidence="1 2">
    <name type="scientific">Desulfonema limicola</name>
    <dbReference type="NCBI Taxonomy" id="45656"/>
    <lineage>
        <taxon>Bacteria</taxon>
        <taxon>Pseudomonadati</taxon>
        <taxon>Thermodesulfobacteriota</taxon>
        <taxon>Desulfobacteria</taxon>
        <taxon>Desulfobacterales</taxon>
        <taxon>Desulfococcaceae</taxon>
        <taxon>Desulfonema</taxon>
    </lineage>
</organism>